<comment type="caution">
    <text evidence="2">The sequence shown here is derived from an EMBL/GenBank/DDBJ whole genome shotgun (WGS) entry which is preliminary data.</text>
</comment>
<dbReference type="PANTHER" id="PTHR14859">
    <property type="entry name" value="CALCOFLUOR WHITE HYPERSENSITIVE PROTEIN PRECURSOR"/>
    <property type="match status" value="1"/>
</dbReference>
<dbReference type="InterPro" id="IPR051916">
    <property type="entry name" value="GPI-anchor_lipid_remodeler"/>
</dbReference>
<dbReference type="Proteomes" id="UP000076400">
    <property type="component" value="Unassembled WGS sequence"/>
</dbReference>
<dbReference type="Gene3D" id="3.60.10.10">
    <property type="entry name" value="Endonuclease/exonuclease/phosphatase"/>
    <property type="match status" value="1"/>
</dbReference>
<accession>A0A154VQ83</accession>
<dbReference type="GO" id="GO:0006506">
    <property type="term" value="P:GPI anchor biosynthetic process"/>
    <property type="evidence" value="ECO:0007669"/>
    <property type="project" value="TreeGrafter"/>
</dbReference>
<evidence type="ECO:0000313" key="3">
    <source>
        <dbReference type="Proteomes" id="UP000076400"/>
    </source>
</evidence>
<dbReference type="GO" id="GO:0003824">
    <property type="term" value="F:catalytic activity"/>
    <property type="evidence" value="ECO:0007669"/>
    <property type="project" value="InterPro"/>
</dbReference>
<dbReference type="InterPro" id="IPR036691">
    <property type="entry name" value="Endo/exonu/phosph_ase_sf"/>
</dbReference>
<dbReference type="PANTHER" id="PTHR14859:SF15">
    <property type="entry name" value="ENDONUCLEASE_EXONUCLEASE_PHOSPHATASE DOMAIN-CONTAINING PROTEIN"/>
    <property type="match status" value="1"/>
</dbReference>
<keyword evidence="3" id="KW-1185">Reference proteome</keyword>
<dbReference type="InterPro" id="IPR005135">
    <property type="entry name" value="Endo/exonuclease/phosphatase"/>
</dbReference>
<dbReference type="Pfam" id="PF03372">
    <property type="entry name" value="Exo_endo_phos"/>
    <property type="match status" value="1"/>
</dbReference>
<dbReference type="AlphaFoldDB" id="A0A154VQ83"/>
<evidence type="ECO:0000313" key="2">
    <source>
        <dbReference type="EMBL" id="KZD03463.1"/>
    </source>
</evidence>
<dbReference type="GO" id="GO:0016020">
    <property type="term" value="C:membrane"/>
    <property type="evidence" value="ECO:0007669"/>
    <property type="project" value="GOC"/>
</dbReference>
<name>A0A154VQ83_9PROT</name>
<feature type="domain" description="Endonuclease/exonuclease/phosphatase" evidence="1">
    <location>
        <begin position="4"/>
        <end position="222"/>
    </location>
</feature>
<organism evidence="2 3">
    <name type="scientific">Oceanibaculum pacificum</name>
    <dbReference type="NCBI Taxonomy" id="580166"/>
    <lineage>
        <taxon>Bacteria</taxon>
        <taxon>Pseudomonadati</taxon>
        <taxon>Pseudomonadota</taxon>
        <taxon>Alphaproteobacteria</taxon>
        <taxon>Rhodospirillales</taxon>
        <taxon>Oceanibaculaceae</taxon>
        <taxon>Oceanibaculum</taxon>
    </lineage>
</organism>
<gene>
    <name evidence="2" type="ORF">AUP43_12895</name>
</gene>
<dbReference type="EMBL" id="LPXN01000144">
    <property type="protein sequence ID" value="KZD03463.1"/>
    <property type="molecule type" value="Genomic_DNA"/>
</dbReference>
<protein>
    <submittedName>
        <fullName evidence="2">Diguanylate cyclase</fullName>
    </submittedName>
</protein>
<dbReference type="SUPFAM" id="SSF56219">
    <property type="entry name" value="DNase I-like"/>
    <property type="match status" value="1"/>
</dbReference>
<reference evidence="2 3" key="1">
    <citation type="submission" date="2015-12" db="EMBL/GenBank/DDBJ databases">
        <title>Genome sequence of Oceanibaculum pacificum MCCC 1A02656.</title>
        <authorList>
            <person name="Lu L."/>
            <person name="Lai Q."/>
            <person name="Shao Z."/>
            <person name="Qian P."/>
        </authorList>
    </citation>
    <scope>NUCLEOTIDE SEQUENCE [LARGE SCALE GENOMIC DNA]</scope>
    <source>
        <strain evidence="2 3">MCCC 1A02656</strain>
    </source>
</reference>
<dbReference type="STRING" id="580166.AUP43_12895"/>
<evidence type="ECO:0000259" key="1">
    <source>
        <dbReference type="Pfam" id="PF03372"/>
    </source>
</evidence>
<proteinExistence type="predicted"/>
<sequence>MVVASYNIHKCVGTDGKFDPDRVAAVIAEIGADVIALQEADRRFGLRDGLLNMEALRQQTELCLAPCAIRPDSHGWHGNAILVRGSAPVDVRRLKLPYAEPRGALVAELELPQGPMRIIAAHLGLMRRYRRLQAAAILREIELGARIPTLLMGDLNEWRPNHARSVFSALEPFFGASLTHQPNSFPSRLPFLALDRILGWPDGVVETVTVHDTPLARKASDHLPIKAVIDLSAAESLAAPSSVKMHDNAAD</sequence>